<dbReference type="AlphaFoldDB" id="A0A812I3D9"/>
<dbReference type="GO" id="GO:0005789">
    <property type="term" value="C:endoplasmic reticulum membrane"/>
    <property type="evidence" value="ECO:0007669"/>
    <property type="project" value="TreeGrafter"/>
</dbReference>
<dbReference type="EMBL" id="CAJNDS010000152">
    <property type="protein sequence ID" value="CAE6970989.1"/>
    <property type="molecule type" value="Genomic_DNA"/>
</dbReference>
<evidence type="ECO:0000256" key="4">
    <source>
        <dbReference type="ARBA" id="ARBA00022989"/>
    </source>
</evidence>
<reference evidence="8" key="1">
    <citation type="submission" date="2021-02" db="EMBL/GenBank/DDBJ databases">
        <authorList>
            <person name="Dougan E. K."/>
            <person name="Rhodes N."/>
            <person name="Thang M."/>
            <person name="Chan C."/>
        </authorList>
    </citation>
    <scope>NUCLEOTIDE SEQUENCE</scope>
</reference>
<organism evidence="8 9">
    <name type="scientific">Symbiodinium natans</name>
    <dbReference type="NCBI Taxonomy" id="878477"/>
    <lineage>
        <taxon>Eukaryota</taxon>
        <taxon>Sar</taxon>
        <taxon>Alveolata</taxon>
        <taxon>Dinophyceae</taxon>
        <taxon>Suessiales</taxon>
        <taxon>Symbiodiniaceae</taxon>
        <taxon>Symbiodinium</taxon>
    </lineage>
</organism>
<evidence type="ECO:0000313" key="8">
    <source>
        <dbReference type="EMBL" id="CAE6970989.1"/>
    </source>
</evidence>
<evidence type="ECO:0000256" key="3">
    <source>
        <dbReference type="ARBA" id="ARBA00022692"/>
    </source>
</evidence>
<evidence type="ECO:0000313" key="9">
    <source>
        <dbReference type="Proteomes" id="UP000604046"/>
    </source>
</evidence>
<feature type="transmembrane region" description="Helical" evidence="7">
    <location>
        <begin position="437"/>
        <end position="455"/>
    </location>
</feature>
<feature type="transmembrane region" description="Helical" evidence="7">
    <location>
        <begin position="399"/>
        <end position="417"/>
    </location>
</feature>
<dbReference type="GO" id="GO:0000139">
    <property type="term" value="C:Golgi membrane"/>
    <property type="evidence" value="ECO:0007669"/>
    <property type="project" value="TreeGrafter"/>
</dbReference>
<dbReference type="Proteomes" id="UP000604046">
    <property type="component" value="Unassembled WGS sequence"/>
</dbReference>
<proteinExistence type="predicted"/>
<keyword evidence="4 7" id="KW-1133">Transmembrane helix</keyword>
<sequence length="530" mass="58161">MSEPRPPTTASETSRRSGQSVGSRQSRKSATVSIHSRASEVDVMRVPPRQRPIRDGSFLPQAGAFTVTGLPGYTGYVPGKVAENVYGLTFQNANDRAAAEAKMLRTTGRLPMSYAGRTYDGPAPGAEIPGYTGFIPGRYADNIMGTTYAKGAELAYLVKNQQMAERLHRVQCYRQILTHGMSDQQTWTIVPYWMCFIWSKESGMRLAHQRVSHQAAGLTLSFVVIALHGVAAVCTEFVFQTEGFVFGLFYTFAQCLTFAVLALVQSVVRGFPMLKPSALRGSAIAGLAMTVSHGCGILSYIYVNYTTAMVFKSAKVPSVLLGARCINKMTLTARELFWALSMMSGLLFFALGDGLESARFTALGLLLIAINLAGGALTANLQQSILQSSAHQAREAPSVRGLMLVQYAVASTMLLLQTSISGEFSDAFRWYLRNGTAAFYTLLDNVLTYLGLEAVMCITKEFDATRANVVCSGRKAITFVFSYLFFPKPFNNFHALGLVLTILGGWNLQRTKHEKHEKRERQTQLHPGIY</sequence>
<dbReference type="OrthoDB" id="2019884at2759"/>
<dbReference type="PANTHER" id="PTHR10778:SF8">
    <property type="entry name" value="ADENOSINE 3'-PHOSPHO 5'-PHOSPHOSULFATE TRANSPORTER 2"/>
    <property type="match status" value="1"/>
</dbReference>
<dbReference type="PANTHER" id="PTHR10778">
    <property type="entry name" value="SOLUTE CARRIER FAMILY 35 MEMBER B"/>
    <property type="match status" value="1"/>
</dbReference>
<feature type="region of interest" description="Disordered" evidence="6">
    <location>
        <begin position="1"/>
        <end position="40"/>
    </location>
</feature>
<protein>
    <submittedName>
        <fullName evidence="8">UTR4 protein</fullName>
    </submittedName>
</protein>
<dbReference type="InterPro" id="IPR013657">
    <property type="entry name" value="SCL35B1-4/HUT1"/>
</dbReference>
<dbReference type="Pfam" id="PF08449">
    <property type="entry name" value="UAA"/>
    <property type="match status" value="1"/>
</dbReference>
<dbReference type="GO" id="GO:0046964">
    <property type="term" value="F:3'-phosphoadenosine 5'-phosphosulfate transmembrane transporter activity"/>
    <property type="evidence" value="ECO:0007669"/>
    <property type="project" value="TreeGrafter"/>
</dbReference>
<keyword evidence="5 7" id="KW-0472">Membrane</keyword>
<evidence type="ECO:0000256" key="5">
    <source>
        <dbReference type="ARBA" id="ARBA00023136"/>
    </source>
</evidence>
<keyword evidence="9" id="KW-1185">Reference proteome</keyword>
<keyword evidence="2" id="KW-0813">Transport</keyword>
<feature type="transmembrane region" description="Helical" evidence="7">
    <location>
        <begin position="244"/>
        <end position="264"/>
    </location>
</feature>
<comment type="caution">
    <text evidence="8">The sequence shown here is derived from an EMBL/GenBank/DDBJ whole genome shotgun (WGS) entry which is preliminary data.</text>
</comment>
<evidence type="ECO:0000256" key="1">
    <source>
        <dbReference type="ARBA" id="ARBA00004141"/>
    </source>
</evidence>
<keyword evidence="3 7" id="KW-0812">Transmembrane</keyword>
<evidence type="ECO:0000256" key="2">
    <source>
        <dbReference type="ARBA" id="ARBA00022448"/>
    </source>
</evidence>
<comment type="subcellular location">
    <subcellularLocation>
        <location evidence="1">Membrane</location>
        <topology evidence="1">Multi-pass membrane protein</topology>
    </subcellularLocation>
</comment>
<feature type="transmembrane region" description="Helical" evidence="7">
    <location>
        <begin position="336"/>
        <end position="352"/>
    </location>
</feature>
<feature type="transmembrane region" description="Helical" evidence="7">
    <location>
        <begin position="284"/>
        <end position="303"/>
    </location>
</feature>
<feature type="transmembrane region" description="Helical" evidence="7">
    <location>
        <begin position="358"/>
        <end position="379"/>
    </location>
</feature>
<gene>
    <name evidence="8" type="primary">UTR4</name>
    <name evidence="8" type="ORF">SNAT2548_LOCUS2548</name>
</gene>
<accession>A0A812I3D9</accession>
<evidence type="ECO:0000256" key="7">
    <source>
        <dbReference type="SAM" id="Phobius"/>
    </source>
</evidence>
<name>A0A812I3D9_9DINO</name>
<feature type="transmembrane region" description="Helical" evidence="7">
    <location>
        <begin position="215"/>
        <end position="239"/>
    </location>
</feature>
<evidence type="ECO:0000256" key="6">
    <source>
        <dbReference type="SAM" id="MobiDB-lite"/>
    </source>
</evidence>